<reference evidence="2 3" key="1">
    <citation type="submission" date="2019-09" db="EMBL/GenBank/DDBJ databases">
        <authorList>
            <person name="Chandra G."/>
            <person name="Truman W A."/>
        </authorList>
    </citation>
    <scope>NUCLEOTIDE SEQUENCE [LARGE SCALE GENOMIC DNA]</scope>
    <source>
        <strain evidence="2">PS925</strain>
    </source>
</reference>
<feature type="region of interest" description="Disordered" evidence="1">
    <location>
        <begin position="1"/>
        <end position="29"/>
    </location>
</feature>
<organism evidence="2 3">
    <name type="scientific">Pseudomonas fluorescens</name>
    <dbReference type="NCBI Taxonomy" id="294"/>
    <lineage>
        <taxon>Bacteria</taxon>
        <taxon>Pseudomonadati</taxon>
        <taxon>Pseudomonadota</taxon>
        <taxon>Gammaproteobacteria</taxon>
        <taxon>Pseudomonadales</taxon>
        <taxon>Pseudomonadaceae</taxon>
        <taxon>Pseudomonas</taxon>
    </lineage>
</organism>
<dbReference type="InterPro" id="IPR053171">
    <property type="entry name" value="Viral_Tip_Attach_Protein"/>
</dbReference>
<feature type="compositionally biased region" description="Polar residues" evidence="1">
    <location>
        <begin position="18"/>
        <end position="29"/>
    </location>
</feature>
<dbReference type="AlphaFoldDB" id="A0A5E7UJV2"/>
<protein>
    <submittedName>
        <fullName evidence="2">Uncharacterized protein</fullName>
    </submittedName>
</protein>
<evidence type="ECO:0000256" key="1">
    <source>
        <dbReference type="SAM" id="MobiDB-lite"/>
    </source>
</evidence>
<dbReference type="Proteomes" id="UP000412311">
    <property type="component" value="Unassembled WGS sequence"/>
</dbReference>
<dbReference type="PANTHER" id="PTHR36251:SF2">
    <property type="entry name" value="GIFSY-2 PROPHAGE HOST SPECIFICITY PROTEIN J, PHAGE LAMBDA"/>
    <property type="match status" value="1"/>
</dbReference>
<name>A0A5E7UJV2_PSEFL</name>
<accession>A0A5E7UJV2</accession>
<evidence type="ECO:0000313" key="2">
    <source>
        <dbReference type="EMBL" id="VVQ11361.1"/>
    </source>
</evidence>
<dbReference type="PANTHER" id="PTHR36251">
    <property type="entry name" value="FELS-1 PROPHAGE HOST SPECIFICITY PROTEIN-RELATED"/>
    <property type="match status" value="1"/>
</dbReference>
<evidence type="ECO:0000313" key="3">
    <source>
        <dbReference type="Proteomes" id="UP000412311"/>
    </source>
</evidence>
<gene>
    <name evidence="2" type="ORF">PS925_03497</name>
</gene>
<dbReference type="EMBL" id="CABVJG010000010">
    <property type="protein sequence ID" value="VVQ11361.1"/>
    <property type="molecule type" value="Genomic_DNA"/>
</dbReference>
<proteinExistence type="predicted"/>
<sequence>MGAVAQIDIRGEKGGSSKPKSPTEASDSLRSTNLAKLLIAVGEGEFDSVPTDYDIYLDNTPIRDASGNYLRGVHRRPFRAG</sequence>